<evidence type="ECO:0000256" key="1">
    <source>
        <dbReference type="SAM" id="MobiDB-lite"/>
    </source>
</evidence>
<reference evidence="2" key="1">
    <citation type="submission" date="2022-04" db="EMBL/GenBank/DDBJ databases">
        <title>Carnegiea gigantea Genome sequencing and assembly v2.</title>
        <authorList>
            <person name="Copetti D."/>
            <person name="Sanderson M.J."/>
            <person name="Burquez A."/>
            <person name="Wojciechowski M.F."/>
        </authorList>
    </citation>
    <scope>NUCLEOTIDE SEQUENCE</scope>
    <source>
        <strain evidence="2">SGP5-SGP5p</strain>
        <tissue evidence="2">Aerial part</tissue>
    </source>
</reference>
<dbReference type="AlphaFoldDB" id="A0A9Q1QM38"/>
<evidence type="ECO:0000313" key="3">
    <source>
        <dbReference type="Proteomes" id="UP001153076"/>
    </source>
</evidence>
<sequence length="251" mass="27552">MTGRTLTYNTKLKANEKKGTSIYCKEQITSRLLAGLVEEAEERVREREVQGEFGCGELGGASITAEAVKKKEVTSVEPVEEVDKEDETSRQENYEADNVNEARVGGYTLKKASKGQKGVVAKDGEIDKLRCVLEGERWEGSSGMKYEPYNKEDGVSDSDLSLQSECIIDEASKLRSAGNEGRNTSAGGEQRKREMHFMWADQPITGAKKVVVLKLKAEQRKVRSTILSLTTQKLVIPGLNTDADVVGTGLT</sequence>
<comment type="caution">
    <text evidence="2">The sequence shown here is derived from an EMBL/GenBank/DDBJ whole genome shotgun (WGS) entry which is preliminary data.</text>
</comment>
<protein>
    <submittedName>
        <fullName evidence="2">Uncharacterized protein</fullName>
    </submittedName>
</protein>
<proteinExistence type="predicted"/>
<keyword evidence="3" id="KW-1185">Reference proteome</keyword>
<name>A0A9Q1QM38_9CARY</name>
<gene>
    <name evidence="2" type="ORF">Cgig2_031772</name>
</gene>
<dbReference type="Proteomes" id="UP001153076">
    <property type="component" value="Unassembled WGS sequence"/>
</dbReference>
<evidence type="ECO:0000313" key="2">
    <source>
        <dbReference type="EMBL" id="KAJ8447718.1"/>
    </source>
</evidence>
<feature type="region of interest" description="Disordered" evidence="1">
    <location>
        <begin position="70"/>
        <end position="92"/>
    </location>
</feature>
<dbReference type="EMBL" id="JAKOGI010000036">
    <property type="protein sequence ID" value="KAJ8447718.1"/>
    <property type="molecule type" value="Genomic_DNA"/>
</dbReference>
<accession>A0A9Q1QM38</accession>
<organism evidence="2 3">
    <name type="scientific">Carnegiea gigantea</name>
    <dbReference type="NCBI Taxonomy" id="171969"/>
    <lineage>
        <taxon>Eukaryota</taxon>
        <taxon>Viridiplantae</taxon>
        <taxon>Streptophyta</taxon>
        <taxon>Embryophyta</taxon>
        <taxon>Tracheophyta</taxon>
        <taxon>Spermatophyta</taxon>
        <taxon>Magnoliopsida</taxon>
        <taxon>eudicotyledons</taxon>
        <taxon>Gunneridae</taxon>
        <taxon>Pentapetalae</taxon>
        <taxon>Caryophyllales</taxon>
        <taxon>Cactineae</taxon>
        <taxon>Cactaceae</taxon>
        <taxon>Cactoideae</taxon>
        <taxon>Echinocereeae</taxon>
        <taxon>Carnegiea</taxon>
    </lineage>
</organism>